<evidence type="ECO:0000256" key="5">
    <source>
        <dbReference type="ARBA" id="ARBA00022946"/>
    </source>
</evidence>
<dbReference type="VEuPathDB" id="FungiDB:MGL_1562"/>
<evidence type="ECO:0000256" key="7">
    <source>
        <dbReference type="ARBA" id="ARBA00023128"/>
    </source>
</evidence>
<evidence type="ECO:0000256" key="2">
    <source>
        <dbReference type="ARBA" id="ARBA00022448"/>
    </source>
</evidence>
<keyword evidence="6 9" id="KW-0249">Electron transport</keyword>
<dbReference type="KEGG" id="mgl:MGL_1562"/>
<dbReference type="PANTHER" id="PTHR12219">
    <property type="entry name" value="NADH-UBIQUINONE OXIDOREDUCTASE"/>
    <property type="match status" value="1"/>
</dbReference>
<keyword evidence="8 9" id="KW-0472">Membrane</keyword>
<evidence type="ECO:0000256" key="3">
    <source>
        <dbReference type="ARBA" id="ARBA00022660"/>
    </source>
</evidence>
<organism evidence="10 11">
    <name type="scientific">Malassezia globosa (strain ATCC MYA-4612 / CBS 7966)</name>
    <name type="common">Dandruff-associated fungus</name>
    <dbReference type="NCBI Taxonomy" id="425265"/>
    <lineage>
        <taxon>Eukaryota</taxon>
        <taxon>Fungi</taxon>
        <taxon>Dikarya</taxon>
        <taxon>Basidiomycota</taxon>
        <taxon>Ustilaginomycotina</taxon>
        <taxon>Malasseziomycetes</taxon>
        <taxon>Malasseziales</taxon>
        <taxon>Malasseziaceae</taxon>
        <taxon>Malassezia</taxon>
    </lineage>
</organism>
<evidence type="ECO:0000313" key="10">
    <source>
        <dbReference type="EMBL" id="EDP44165.1"/>
    </source>
</evidence>
<evidence type="ECO:0000256" key="8">
    <source>
        <dbReference type="ARBA" id="ARBA00023136"/>
    </source>
</evidence>
<keyword evidence="11" id="KW-1185">Reference proteome</keyword>
<evidence type="ECO:0000256" key="6">
    <source>
        <dbReference type="ARBA" id="ARBA00022982"/>
    </source>
</evidence>
<dbReference type="GO" id="GO:0022900">
    <property type="term" value="P:electron transport chain"/>
    <property type="evidence" value="ECO:0007669"/>
    <property type="project" value="InterPro"/>
</dbReference>
<evidence type="ECO:0000256" key="9">
    <source>
        <dbReference type="RuleBase" id="RU367010"/>
    </source>
</evidence>
<proteinExistence type="inferred from homology"/>
<gene>
    <name evidence="10" type="ORF">MGL_1562</name>
</gene>
<comment type="caution">
    <text evidence="10">The sequence shown here is derived from an EMBL/GenBank/DDBJ whole genome shotgun (WGS) entry which is preliminary data.</text>
</comment>
<keyword evidence="5 9" id="KW-0809">Transit peptide</keyword>
<dbReference type="RefSeq" id="XP_001731379.1">
    <property type="nucleotide sequence ID" value="XM_001731327.1"/>
</dbReference>
<dbReference type="Gene3D" id="3.30.160.190">
    <property type="entry name" value="atu1810 like domain"/>
    <property type="match status" value="1"/>
</dbReference>
<evidence type="ECO:0000256" key="4">
    <source>
        <dbReference type="ARBA" id="ARBA00022792"/>
    </source>
</evidence>
<dbReference type="InterPro" id="IPR038532">
    <property type="entry name" value="NDUFS4-like_sf"/>
</dbReference>
<keyword evidence="3 9" id="KW-0679">Respiratory chain</keyword>
<dbReference type="Pfam" id="PF04800">
    <property type="entry name" value="NDUS4"/>
    <property type="match status" value="1"/>
</dbReference>
<dbReference type="OrthoDB" id="3089at2759"/>
<keyword evidence="7 9" id="KW-0496">Mitochondrion</keyword>
<dbReference type="AlphaFoldDB" id="A8PY00"/>
<protein>
    <recommendedName>
        <fullName evidence="9">NADH dehydrogenase [ubiquinone] iron-sulfur protein 4, mitochondrial</fullName>
    </recommendedName>
</protein>
<name>A8PY00_MALGO</name>
<evidence type="ECO:0000313" key="11">
    <source>
        <dbReference type="Proteomes" id="UP000008837"/>
    </source>
</evidence>
<dbReference type="GO" id="GO:0005743">
    <property type="term" value="C:mitochondrial inner membrane"/>
    <property type="evidence" value="ECO:0007669"/>
    <property type="project" value="UniProtKB-SubCell"/>
</dbReference>
<accession>A8PY00</accession>
<dbReference type="Proteomes" id="UP000008837">
    <property type="component" value="Unassembled WGS sequence"/>
</dbReference>
<keyword evidence="2 9" id="KW-0813">Transport</keyword>
<dbReference type="PANTHER" id="PTHR12219:SF8">
    <property type="entry name" value="NADH DEHYDROGENASE [UBIQUINONE] IRON-SULFUR PROTEIN 4, MITOCHONDRIAL"/>
    <property type="match status" value="1"/>
</dbReference>
<sequence length="133" mass="14950">MSRIACRQILPLRPSLHRTMHTSVRIMREKQPVPASPPAGEKRDLVAEQVNRIGEPTPAAIVSDAPNSLHQRTVRIYQPSKPATQSGKAGTRDWRLDFDILQGSGRWESPLMGWASTRRVSWRLVGDGWTFLA</sequence>
<dbReference type="STRING" id="425265.A8PY00"/>
<dbReference type="InParanoid" id="A8PY00"/>
<evidence type="ECO:0000256" key="1">
    <source>
        <dbReference type="ARBA" id="ARBA00005882"/>
    </source>
</evidence>
<dbReference type="InterPro" id="IPR006885">
    <property type="entry name" value="NADH_UbQ_FeS_4_mit-like"/>
</dbReference>
<dbReference type="GeneID" id="5855686"/>
<comment type="subcellular location">
    <subcellularLocation>
        <location evidence="9">Mitochondrion inner membrane</location>
        <topology evidence="9">Peripheral membrane protein</topology>
        <orientation evidence="9">Matrix side</orientation>
    </subcellularLocation>
</comment>
<reference evidence="10 11" key="1">
    <citation type="journal article" date="2007" name="Proc. Natl. Acad. Sci. U.S.A.">
        <title>Dandruff-associated Malassezia genomes reveal convergent and divergent virulence traits shared with plant and human fungal pathogens.</title>
        <authorList>
            <person name="Xu J."/>
            <person name="Saunders C.W."/>
            <person name="Hu P."/>
            <person name="Grant R.A."/>
            <person name="Boekhout T."/>
            <person name="Kuramae E.E."/>
            <person name="Kronstad J.W."/>
            <person name="Deangelis Y.M."/>
            <person name="Reeder N.L."/>
            <person name="Johnstone K.R."/>
            <person name="Leland M."/>
            <person name="Fieno A.M."/>
            <person name="Begley W.M."/>
            <person name="Sun Y."/>
            <person name="Lacey M.P."/>
            <person name="Chaudhary T."/>
            <person name="Keough T."/>
            <person name="Chu L."/>
            <person name="Sears R."/>
            <person name="Yuan B."/>
            <person name="Dawson T.L.Jr."/>
        </authorList>
    </citation>
    <scope>NUCLEOTIDE SEQUENCE [LARGE SCALE GENOMIC DNA]</scope>
    <source>
        <strain evidence="11">ATCC MYA-4612 / CBS 7966</strain>
    </source>
</reference>
<keyword evidence="4 9" id="KW-0999">Mitochondrion inner membrane</keyword>
<comment type="function">
    <text evidence="9">Accessory subunit of the mitochondrial membrane respiratory chain NADH dehydrogenase (Complex I), that is believed not to be involved in catalysis. Complex I functions in the transfer of electrons from NADH to the respiratory chain. The immediate electron acceptor for the enzyme is believed to be ubiquinone.</text>
</comment>
<comment type="similarity">
    <text evidence="1 9">Belongs to the complex I NDUFS4 subunit family.</text>
</comment>
<dbReference type="EMBL" id="AAYY01000004">
    <property type="protein sequence ID" value="EDP44165.1"/>
    <property type="molecule type" value="Genomic_DNA"/>
</dbReference>